<name>A0A381PAS2_9ZZZZ</name>
<dbReference type="SUPFAM" id="SSF50129">
    <property type="entry name" value="GroES-like"/>
    <property type="match status" value="1"/>
</dbReference>
<feature type="domain" description="Enoyl reductase (ER)" evidence="2">
    <location>
        <begin position="22"/>
        <end position="337"/>
    </location>
</feature>
<dbReference type="InterPro" id="IPR041694">
    <property type="entry name" value="ADH_N_2"/>
</dbReference>
<evidence type="ECO:0000259" key="2">
    <source>
        <dbReference type="SMART" id="SM00829"/>
    </source>
</evidence>
<dbReference type="Pfam" id="PF16884">
    <property type="entry name" value="ADH_N_2"/>
    <property type="match status" value="1"/>
</dbReference>
<gene>
    <name evidence="3" type="ORF">METZ01_LOCUS16202</name>
</gene>
<organism evidence="3">
    <name type="scientific">marine metagenome</name>
    <dbReference type="NCBI Taxonomy" id="408172"/>
    <lineage>
        <taxon>unclassified sequences</taxon>
        <taxon>metagenomes</taxon>
        <taxon>ecological metagenomes</taxon>
    </lineage>
</organism>
<dbReference type="SUPFAM" id="SSF51735">
    <property type="entry name" value="NAD(P)-binding Rossmann-fold domains"/>
    <property type="match status" value="1"/>
</dbReference>
<accession>A0A381PAS2</accession>
<dbReference type="Pfam" id="PF00107">
    <property type="entry name" value="ADH_zinc_N"/>
    <property type="match status" value="1"/>
</dbReference>
<dbReference type="InterPro" id="IPR036291">
    <property type="entry name" value="NAD(P)-bd_dom_sf"/>
</dbReference>
<dbReference type="PANTHER" id="PTHR43205:SF7">
    <property type="entry name" value="PROSTAGLANDIN REDUCTASE 1"/>
    <property type="match status" value="1"/>
</dbReference>
<evidence type="ECO:0000313" key="3">
    <source>
        <dbReference type="EMBL" id="SUZ63348.1"/>
    </source>
</evidence>
<sequence>MTRKNLKNRQWVLSSRPQGMVSKDNFEFRESELDELKENQMLLKNLYFGFDPTQRGWLNDMKSYMPPVQIGEVMRSSTISQVIESNITDFIEGDIVQGSFGWQEFAITDGKAGFMNASKIPDNIPPTASLSVYGVTGLTAYFGLLDVGEPKEGETVVISGAAGATGSVAGQIAKIKGCRVIGIAGGTKKCNWLTEEANFDAAIDYKSADLAETLRELCPNGIDLVFDNVGGEFLDTALTLINMNARIVLCGAISTYNNESPAPGPSNYMSLVIMRAKMEGFIVLDYLDRFPEAISSLSKWVEEGKITYLEDIQEGIENAPDTLVRLFTGQNFGKQLLKISDPD</sequence>
<dbReference type="GO" id="GO:0016628">
    <property type="term" value="F:oxidoreductase activity, acting on the CH-CH group of donors, NAD or NADP as acceptor"/>
    <property type="evidence" value="ECO:0007669"/>
    <property type="project" value="InterPro"/>
</dbReference>
<dbReference type="SMART" id="SM00829">
    <property type="entry name" value="PKS_ER"/>
    <property type="match status" value="1"/>
</dbReference>
<dbReference type="PANTHER" id="PTHR43205">
    <property type="entry name" value="PROSTAGLANDIN REDUCTASE"/>
    <property type="match status" value="1"/>
</dbReference>
<dbReference type="InterPro" id="IPR011032">
    <property type="entry name" value="GroES-like_sf"/>
</dbReference>
<dbReference type="EMBL" id="UINC01000914">
    <property type="protein sequence ID" value="SUZ63348.1"/>
    <property type="molecule type" value="Genomic_DNA"/>
</dbReference>
<dbReference type="InterPro" id="IPR020843">
    <property type="entry name" value="ER"/>
</dbReference>
<dbReference type="Gene3D" id="3.90.180.10">
    <property type="entry name" value="Medium-chain alcohol dehydrogenases, catalytic domain"/>
    <property type="match status" value="1"/>
</dbReference>
<dbReference type="InterPro" id="IPR013149">
    <property type="entry name" value="ADH-like_C"/>
</dbReference>
<proteinExistence type="predicted"/>
<protein>
    <recommendedName>
        <fullName evidence="2">Enoyl reductase (ER) domain-containing protein</fullName>
    </recommendedName>
</protein>
<dbReference type="InterPro" id="IPR045010">
    <property type="entry name" value="MDR_fam"/>
</dbReference>
<dbReference type="AlphaFoldDB" id="A0A381PAS2"/>
<dbReference type="FunFam" id="3.40.50.720:FF:000121">
    <property type="entry name" value="Prostaglandin reductase 2"/>
    <property type="match status" value="1"/>
</dbReference>
<reference evidence="3" key="1">
    <citation type="submission" date="2018-05" db="EMBL/GenBank/DDBJ databases">
        <authorList>
            <person name="Lanie J.A."/>
            <person name="Ng W.-L."/>
            <person name="Kazmierczak K.M."/>
            <person name="Andrzejewski T.M."/>
            <person name="Davidsen T.M."/>
            <person name="Wayne K.J."/>
            <person name="Tettelin H."/>
            <person name="Glass J.I."/>
            <person name="Rusch D."/>
            <person name="Podicherti R."/>
            <person name="Tsui H.-C.T."/>
            <person name="Winkler M.E."/>
        </authorList>
    </citation>
    <scope>NUCLEOTIDE SEQUENCE</scope>
</reference>
<keyword evidence="1" id="KW-0560">Oxidoreductase</keyword>
<dbReference type="Gene3D" id="3.40.50.720">
    <property type="entry name" value="NAD(P)-binding Rossmann-like Domain"/>
    <property type="match status" value="1"/>
</dbReference>
<dbReference type="CDD" id="cd05288">
    <property type="entry name" value="PGDH"/>
    <property type="match status" value="1"/>
</dbReference>
<evidence type="ECO:0000256" key="1">
    <source>
        <dbReference type="ARBA" id="ARBA00023002"/>
    </source>
</evidence>